<dbReference type="AlphaFoldDB" id="A0A8J6PLX8"/>
<dbReference type="Gene3D" id="1.20.1420.20">
    <property type="entry name" value="M75 peptidase, HXXE motif"/>
    <property type="match status" value="1"/>
</dbReference>
<evidence type="ECO:0000313" key="6">
    <source>
        <dbReference type="Proteomes" id="UP000643405"/>
    </source>
</evidence>
<sequence length="357" mass="38306">MRRSLLATVPLLMVLLPAPAFAITGKQIVTNAVDGFVRPAYAKLGERSSAMKAAMQTLCKAPSQETLDAAHKSFADIVEAWSEAETIRFGPVTEHNRLERMLFWPDRKGTGLRQVQAALADKDVTATKAETLAQKSVAMQGLGALEFVLYGTGYETLSAPSDPYRCSYGEAIAGNMTSIAREISDAWAKPDGFAATWSQPGADNPLYRNSTEAVTTLLEVFVNGTELVRDVRVGGFLGEVPKDDKPRQALFWRSGQTVPALKANIEGMSALYQASHFGEALPAEMSWIDNSVRFEFGNAVRAADGAQGPLADVLANGQERGKLAYFKVVTSSLSELFGTRLSGALGLTAGFSSLDGD</sequence>
<dbReference type="GO" id="GO:0030313">
    <property type="term" value="C:cell envelope"/>
    <property type="evidence" value="ECO:0007669"/>
    <property type="project" value="UniProtKB-SubCell"/>
</dbReference>
<dbReference type="InterPro" id="IPR034984">
    <property type="entry name" value="Imelysin-like_IPPA"/>
</dbReference>
<evidence type="ECO:0000256" key="2">
    <source>
        <dbReference type="ARBA" id="ARBA00022729"/>
    </source>
</evidence>
<keyword evidence="6" id="KW-1185">Reference proteome</keyword>
<proteinExistence type="predicted"/>
<feature type="domain" description="Imelysin-like" evidence="4">
    <location>
        <begin position="38"/>
        <end position="324"/>
    </location>
</feature>
<accession>A0A8J6PLX8</accession>
<organism evidence="5 6">
    <name type="scientific">Oryzicola mucosus</name>
    <dbReference type="NCBI Taxonomy" id="2767425"/>
    <lineage>
        <taxon>Bacteria</taxon>
        <taxon>Pseudomonadati</taxon>
        <taxon>Pseudomonadota</taxon>
        <taxon>Alphaproteobacteria</taxon>
        <taxon>Hyphomicrobiales</taxon>
        <taxon>Phyllobacteriaceae</taxon>
        <taxon>Oryzicola</taxon>
    </lineage>
</organism>
<dbReference type="EMBL" id="JACVVX010000001">
    <property type="protein sequence ID" value="MBD0413565.1"/>
    <property type="molecule type" value="Genomic_DNA"/>
</dbReference>
<protein>
    <submittedName>
        <fullName evidence="5">Peptidase M75, Imelysin</fullName>
    </submittedName>
</protein>
<dbReference type="CDD" id="cd14659">
    <property type="entry name" value="Imelysin-like_IPPA"/>
    <property type="match status" value="1"/>
</dbReference>
<dbReference type="Pfam" id="PF09375">
    <property type="entry name" value="Peptidase_M75"/>
    <property type="match status" value="1"/>
</dbReference>
<evidence type="ECO:0000256" key="3">
    <source>
        <dbReference type="SAM" id="SignalP"/>
    </source>
</evidence>
<reference evidence="5" key="1">
    <citation type="submission" date="2020-09" db="EMBL/GenBank/DDBJ databases">
        <title>Genome seq and assembly of Tianweitania sp.</title>
        <authorList>
            <person name="Chhetri G."/>
        </authorList>
    </citation>
    <scope>NUCLEOTIDE SEQUENCE</scope>
    <source>
        <strain evidence="5">Rool2</strain>
    </source>
</reference>
<evidence type="ECO:0000256" key="1">
    <source>
        <dbReference type="ARBA" id="ARBA00004196"/>
    </source>
</evidence>
<feature type="signal peptide" evidence="3">
    <location>
        <begin position="1"/>
        <end position="22"/>
    </location>
</feature>
<dbReference type="RefSeq" id="WP_188162990.1">
    <property type="nucleotide sequence ID" value="NZ_JACVVX010000001.1"/>
</dbReference>
<dbReference type="Proteomes" id="UP000643405">
    <property type="component" value="Unassembled WGS sequence"/>
</dbReference>
<feature type="chain" id="PRO_5035155304" evidence="3">
    <location>
        <begin position="23"/>
        <end position="357"/>
    </location>
</feature>
<evidence type="ECO:0000259" key="4">
    <source>
        <dbReference type="Pfam" id="PF09375"/>
    </source>
</evidence>
<gene>
    <name evidence="5" type="ORF">ICI42_02750</name>
</gene>
<evidence type="ECO:0000313" key="5">
    <source>
        <dbReference type="EMBL" id="MBD0413565.1"/>
    </source>
</evidence>
<keyword evidence="2 3" id="KW-0732">Signal</keyword>
<name>A0A8J6PLX8_9HYPH</name>
<comment type="subcellular location">
    <subcellularLocation>
        <location evidence="1">Cell envelope</location>
    </subcellularLocation>
</comment>
<dbReference type="InterPro" id="IPR018976">
    <property type="entry name" value="Imelysin-like"/>
</dbReference>
<comment type="caution">
    <text evidence="5">The sequence shown here is derived from an EMBL/GenBank/DDBJ whole genome shotgun (WGS) entry which is preliminary data.</text>
</comment>
<dbReference type="InterPro" id="IPR038352">
    <property type="entry name" value="Imelysin_sf"/>
</dbReference>